<feature type="domain" description="RNA polymerase sigma factor 70 region 4 type 2" evidence="7">
    <location>
        <begin position="112"/>
        <end position="154"/>
    </location>
</feature>
<organism evidence="8 9">
    <name type="scientific">Radiobacillus deserti</name>
    <dbReference type="NCBI Taxonomy" id="2594883"/>
    <lineage>
        <taxon>Bacteria</taxon>
        <taxon>Bacillati</taxon>
        <taxon>Bacillota</taxon>
        <taxon>Bacilli</taxon>
        <taxon>Bacillales</taxon>
        <taxon>Bacillaceae</taxon>
        <taxon>Radiobacillus</taxon>
    </lineage>
</organism>
<dbReference type="InterPro" id="IPR007627">
    <property type="entry name" value="RNA_pol_sigma70_r2"/>
</dbReference>
<dbReference type="PANTHER" id="PTHR43133">
    <property type="entry name" value="RNA POLYMERASE ECF-TYPE SIGMA FACTO"/>
    <property type="match status" value="1"/>
</dbReference>
<dbReference type="EMBL" id="CP041666">
    <property type="protein sequence ID" value="QDP41060.1"/>
    <property type="molecule type" value="Genomic_DNA"/>
</dbReference>
<dbReference type="InterPro" id="IPR013325">
    <property type="entry name" value="RNA_pol_sigma_r2"/>
</dbReference>
<comment type="similarity">
    <text evidence="1">Belongs to the sigma-70 factor family. ECF subfamily.</text>
</comment>
<protein>
    <submittedName>
        <fullName evidence="8">RNA polymerase subunit sigma</fullName>
    </submittedName>
</protein>
<keyword evidence="3" id="KW-0731">Sigma factor</keyword>
<dbReference type="InterPro" id="IPR039425">
    <property type="entry name" value="RNA_pol_sigma-70-like"/>
</dbReference>
<keyword evidence="9" id="KW-1185">Reference proteome</keyword>
<keyword evidence="2" id="KW-0805">Transcription regulation</keyword>
<dbReference type="Gene3D" id="1.10.10.10">
    <property type="entry name" value="Winged helix-like DNA-binding domain superfamily/Winged helix DNA-binding domain"/>
    <property type="match status" value="1"/>
</dbReference>
<evidence type="ECO:0000259" key="6">
    <source>
        <dbReference type="Pfam" id="PF04542"/>
    </source>
</evidence>
<dbReference type="GO" id="GO:0016987">
    <property type="term" value="F:sigma factor activity"/>
    <property type="evidence" value="ECO:0007669"/>
    <property type="project" value="UniProtKB-KW"/>
</dbReference>
<dbReference type="Pfam" id="PF08281">
    <property type="entry name" value="Sigma70_r4_2"/>
    <property type="match status" value="1"/>
</dbReference>
<dbReference type="InterPro" id="IPR013324">
    <property type="entry name" value="RNA_pol_sigma_r3/r4-like"/>
</dbReference>
<evidence type="ECO:0000259" key="7">
    <source>
        <dbReference type="Pfam" id="PF08281"/>
    </source>
</evidence>
<dbReference type="SUPFAM" id="SSF88659">
    <property type="entry name" value="Sigma3 and sigma4 domains of RNA polymerase sigma factors"/>
    <property type="match status" value="1"/>
</dbReference>
<dbReference type="GO" id="GO:0006352">
    <property type="term" value="P:DNA-templated transcription initiation"/>
    <property type="evidence" value="ECO:0007669"/>
    <property type="project" value="InterPro"/>
</dbReference>
<dbReference type="KEGG" id="aqt:FN924_13180"/>
<evidence type="ECO:0000256" key="4">
    <source>
        <dbReference type="ARBA" id="ARBA00023125"/>
    </source>
</evidence>
<dbReference type="Gene3D" id="1.10.1740.10">
    <property type="match status" value="1"/>
</dbReference>
<evidence type="ECO:0000256" key="1">
    <source>
        <dbReference type="ARBA" id="ARBA00010641"/>
    </source>
</evidence>
<evidence type="ECO:0000313" key="9">
    <source>
        <dbReference type="Proteomes" id="UP000315215"/>
    </source>
</evidence>
<feature type="domain" description="RNA polymerase sigma-70 region 2" evidence="6">
    <location>
        <begin position="21"/>
        <end position="80"/>
    </location>
</feature>
<sequence length="223" mass="26148">MYKKVREKENQIEGTNWEDQYQHLIQYCRFITKNKWDSEEIAQESIVRALEHYGPVSVSSSLLKKIAYNNWIDTIRRRKREEVLTLVVSPQQENQSVPSAMHLSEMLKQHFTPKQAVIFLLKEVFSYRFKEIAQLMDTTETAVKASFIRAKKRLERDEKEDFSSFWREEEMLLEFVTLAIQNEEPTVLIQALPSIESLRKHHNPTCAMVFSSSSHHTLSLAAA</sequence>
<dbReference type="OrthoDB" id="2381154at2"/>
<gene>
    <name evidence="8" type="ORF">FN924_13180</name>
</gene>
<keyword evidence="5" id="KW-0804">Transcription</keyword>
<dbReference type="InterPro" id="IPR036388">
    <property type="entry name" value="WH-like_DNA-bd_sf"/>
</dbReference>
<dbReference type="AlphaFoldDB" id="A0A516KI39"/>
<reference evidence="8 9" key="1">
    <citation type="submission" date="2019-07" db="EMBL/GenBank/DDBJ databases">
        <authorList>
            <person name="Li J."/>
        </authorList>
    </citation>
    <scope>NUCLEOTIDE SEQUENCE [LARGE SCALE GENOMIC DNA]</scope>
    <source>
        <strain evidence="8 9">TKL69</strain>
    </source>
</reference>
<dbReference type="GO" id="GO:0003677">
    <property type="term" value="F:DNA binding"/>
    <property type="evidence" value="ECO:0007669"/>
    <property type="project" value="UniProtKB-KW"/>
</dbReference>
<dbReference type="RefSeq" id="WP_143895224.1">
    <property type="nucleotide sequence ID" value="NZ_CP041666.1"/>
</dbReference>
<evidence type="ECO:0000256" key="5">
    <source>
        <dbReference type="ARBA" id="ARBA00023163"/>
    </source>
</evidence>
<dbReference type="Proteomes" id="UP000315215">
    <property type="component" value="Chromosome"/>
</dbReference>
<evidence type="ECO:0000256" key="3">
    <source>
        <dbReference type="ARBA" id="ARBA00023082"/>
    </source>
</evidence>
<evidence type="ECO:0000256" key="2">
    <source>
        <dbReference type="ARBA" id="ARBA00023015"/>
    </source>
</evidence>
<dbReference type="SUPFAM" id="SSF88946">
    <property type="entry name" value="Sigma2 domain of RNA polymerase sigma factors"/>
    <property type="match status" value="1"/>
</dbReference>
<proteinExistence type="inferred from homology"/>
<evidence type="ECO:0000313" key="8">
    <source>
        <dbReference type="EMBL" id="QDP41060.1"/>
    </source>
</evidence>
<accession>A0A516KI39</accession>
<name>A0A516KI39_9BACI</name>
<dbReference type="Pfam" id="PF04542">
    <property type="entry name" value="Sigma70_r2"/>
    <property type="match status" value="1"/>
</dbReference>
<keyword evidence="4" id="KW-0238">DNA-binding</keyword>
<dbReference type="PANTHER" id="PTHR43133:SF8">
    <property type="entry name" value="RNA POLYMERASE SIGMA FACTOR HI_1459-RELATED"/>
    <property type="match status" value="1"/>
</dbReference>
<dbReference type="InterPro" id="IPR013249">
    <property type="entry name" value="RNA_pol_sigma70_r4_t2"/>
</dbReference>